<dbReference type="EMBL" id="BAAAHK010000002">
    <property type="protein sequence ID" value="GAA0926264.1"/>
    <property type="molecule type" value="Genomic_DNA"/>
</dbReference>
<keyword evidence="2" id="KW-0378">Hydrolase</keyword>
<keyword evidence="3" id="KW-1185">Reference proteome</keyword>
<evidence type="ECO:0000313" key="3">
    <source>
        <dbReference type="Proteomes" id="UP001500542"/>
    </source>
</evidence>
<dbReference type="InterPro" id="IPR052897">
    <property type="entry name" value="Sec-Metab_Biosynth_Hydrolase"/>
</dbReference>
<organism evidence="2 3">
    <name type="scientific">Kribbella koreensis</name>
    <dbReference type="NCBI Taxonomy" id="57909"/>
    <lineage>
        <taxon>Bacteria</taxon>
        <taxon>Bacillati</taxon>
        <taxon>Actinomycetota</taxon>
        <taxon>Actinomycetes</taxon>
        <taxon>Propionibacteriales</taxon>
        <taxon>Kribbellaceae</taxon>
        <taxon>Kribbella</taxon>
    </lineage>
</organism>
<dbReference type="Proteomes" id="UP001500542">
    <property type="component" value="Unassembled WGS sequence"/>
</dbReference>
<dbReference type="PANTHER" id="PTHR37017">
    <property type="entry name" value="AB HYDROLASE-1 DOMAIN-CONTAINING PROTEIN-RELATED"/>
    <property type="match status" value="1"/>
</dbReference>
<evidence type="ECO:0000313" key="2">
    <source>
        <dbReference type="EMBL" id="GAA0926264.1"/>
    </source>
</evidence>
<protein>
    <submittedName>
        <fullName evidence="2">Alpha/beta hydrolase</fullName>
    </submittedName>
</protein>
<name>A0ABN1PE17_9ACTN</name>
<dbReference type="GO" id="GO:0016787">
    <property type="term" value="F:hydrolase activity"/>
    <property type="evidence" value="ECO:0007669"/>
    <property type="project" value="UniProtKB-KW"/>
</dbReference>
<dbReference type="SUPFAM" id="SSF53474">
    <property type="entry name" value="alpha/beta-Hydrolases"/>
    <property type="match status" value="1"/>
</dbReference>
<feature type="domain" description="AB hydrolase-1" evidence="1">
    <location>
        <begin position="21"/>
        <end position="241"/>
    </location>
</feature>
<gene>
    <name evidence="2" type="ORF">GCM10009554_06360</name>
</gene>
<reference evidence="2 3" key="1">
    <citation type="journal article" date="2019" name="Int. J. Syst. Evol. Microbiol.">
        <title>The Global Catalogue of Microorganisms (GCM) 10K type strain sequencing project: providing services to taxonomists for standard genome sequencing and annotation.</title>
        <authorList>
            <consortium name="The Broad Institute Genomics Platform"/>
            <consortium name="The Broad Institute Genome Sequencing Center for Infectious Disease"/>
            <person name="Wu L."/>
            <person name="Ma J."/>
        </authorList>
    </citation>
    <scope>NUCLEOTIDE SEQUENCE [LARGE SCALE GENOMIC DNA]</scope>
    <source>
        <strain evidence="2 3">JCM 10977</strain>
    </source>
</reference>
<proteinExistence type="predicted"/>
<dbReference type="Pfam" id="PF12697">
    <property type="entry name" value="Abhydrolase_6"/>
    <property type="match status" value="1"/>
</dbReference>
<dbReference type="PANTHER" id="PTHR37017:SF11">
    <property type="entry name" value="ESTERASE_LIPASE_THIOESTERASE DOMAIN-CONTAINING PROTEIN"/>
    <property type="match status" value="1"/>
</dbReference>
<dbReference type="Gene3D" id="3.40.50.1820">
    <property type="entry name" value="alpha/beta hydrolase"/>
    <property type="match status" value="1"/>
</dbReference>
<sequence length="247" mass="25556">MLEIPPEENEELKMSEKATTVVLVHGAFADASSWNEVVADLTARGINVLAPANELSGIARDGKRLAAQVREIDGPVVLVGHSYGGAVITAAANDADNVTGLVYIAAFAPDEGETLGGLNESFPATDFGAGLAPHNLPADGDDETWLSIATDKFHALFAADVPAAQADVMGRSQRPIAAAAFGEPAPAASWKRLPTHFLIATGDQAIHPDGEREMAKRAGGTTIEVDASHAVSVSQPKAVADFIASAL</sequence>
<evidence type="ECO:0000259" key="1">
    <source>
        <dbReference type="Pfam" id="PF12697"/>
    </source>
</evidence>
<dbReference type="InterPro" id="IPR029058">
    <property type="entry name" value="AB_hydrolase_fold"/>
</dbReference>
<dbReference type="InterPro" id="IPR000073">
    <property type="entry name" value="AB_hydrolase_1"/>
</dbReference>
<comment type="caution">
    <text evidence="2">The sequence shown here is derived from an EMBL/GenBank/DDBJ whole genome shotgun (WGS) entry which is preliminary data.</text>
</comment>
<accession>A0ABN1PE17</accession>